<dbReference type="SMART" id="SM00893">
    <property type="entry name" value="ETF"/>
    <property type="match status" value="1"/>
</dbReference>
<accession>A0A644V616</accession>
<dbReference type="PIRSF" id="PIRSF000090">
    <property type="entry name" value="Beta-ETF"/>
    <property type="match status" value="1"/>
</dbReference>
<dbReference type="GO" id="GO:0009055">
    <property type="term" value="F:electron transfer activity"/>
    <property type="evidence" value="ECO:0007669"/>
    <property type="project" value="InterPro"/>
</dbReference>
<feature type="domain" description="Electron transfer flavoprotein alpha/beta-subunit N-terminal" evidence="1">
    <location>
        <begin position="22"/>
        <end position="212"/>
    </location>
</feature>
<dbReference type="Pfam" id="PF01012">
    <property type="entry name" value="ETF"/>
    <property type="match status" value="1"/>
</dbReference>
<name>A0A644V616_9ZZZZ</name>
<dbReference type="InterPro" id="IPR033948">
    <property type="entry name" value="ETF_beta_N"/>
</dbReference>
<dbReference type="CDD" id="cd01714">
    <property type="entry name" value="ETF_beta"/>
    <property type="match status" value="1"/>
</dbReference>
<dbReference type="EMBL" id="VSSQ01000227">
    <property type="protein sequence ID" value="MPL86764.1"/>
    <property type="molecule type" value="Genomic_DNA"/>
</dbReference>
<keyword evidence="2" id="KW-0560">Oxidoreductase</keyword>
<evidence type="ECO:0000313" key="2">
    <source>
        <dbReference type="EMBL" id="MPL86764.1"/>
    </source>
</evidence>
<dbReference type="PANTHER" id="PTHR21294:SF17">
    <property type="entry name" value="PROTEIN FIXA"/>
    <property type="match status" value="1"/>
</dbReference>
<dbReference type="InterPro" id="IPR014729">
    <property type="entry name" value="Rossmann-like_a/b/a_fold"/>
</dbReference>
<evidence type="ECO:0000259" key="1">
    <source>
        <dbReference type="SMART" id="SM00893"/>
    </source>
</evidence>
<dbReference type="InterPro" id="IPR012255">
    <property type="entry name" value="ETF_b"/>
</dbReference>
<dbReference type="PANTHER" id="PTHR21294">
    <property type="entry name" value="ELECTRON TRANSFER FLAVOPROTEIN BETA-SUBUNIT"/>
    <property type="match status" value="1"/>
</dbReference>
<proteinExistence type="predicted"/>
<sequence length="264" mass="28397">MNIIVCVKQVPDTAEIRIDPVTNTLIRDGVQSIMNPYDKYALEAALELKDSMGAKVTVLTMGPPQAKEILKDAISMGADEVALISDRAFAGSDTLATSHAMVAAVKHVGDFDLILCGKQAIDGDTAQVGPEMAEHLHLPQVTGATKIVVDGAKVLVNRDNETTAQTIAIPLPALITVARSEKEPRFASIKGKMKARKMEIPVWSAADMNLDVNIIGLNGSPTKVITVFTPPVPEIRSEIFNEEDPQVAVDKLVEKLLEAKIIAR</sequence>
<dbReference type="Gene3D" id="3.40.50.620">
    <property type="entry name" value="HUPs"/>
    <property type="match status" value="1"/>
</dbReference>
<dbReference type="InterPro" id="IPR014730">
    <property type="entry name" value="ETF_a/b_N"/>
</dbReference>
<reference evidence="2" key="1">
    <citation type="submission" date="2019-08" db="EMBL/GenBank/DDBJ databases">
        <authorList>
            <person name="Kucharzyk K."/>
            <person name="Murdoch R.W."/>
            <person name="Higgins S."/>
            <person name="Loffler F."/>
        </authorList>
    </citation>
    <scope>NUCLEOTIDE SEQUENCE</scope>
</reference>
<dbReference type="EC" id="1.3.1.108" evidence="2"/>
<dbReference type="SUPFAM" id="SSF52402">
    <property type="entry name" value="Adenine nucleotide alpha hydrolases-like"/>
    <property type="match status" value="1"/>
</dbReference>
<dbReference type="GO" id="GO:0016491">
    <property type="term" value="F:oxidoreductase activity"/>
    <property type="evidence" value="ECO:0007669"/>
    <property type="project" value="UniProtKB-KW"/>
</dbReference>
<dbReference type="AlphaFoldDB" id="A0A644V616"/>
<gene>
    <name evidence="2" type="primary">carD_9</name>
    <name evidence="2" type="ORF">SDC9_32751</name>
</gene>
<comment type="caution">
    <text evidence="2">The sequence shown here is derived from an EMBL/GenBank/DDBJ whole genome shotgun (WGS) entry which is preliminary data.</text>
</comment>
<organism evidence="2">
    <name type="scientific">bioreactor metagenome</name>
    <dbReference type="NCBI Taxonomy" id="1076179"/>
    <lineage>
        <taxon>unclassified sequences</taxon>
        <taxon>metagenomes</taxon>
        <taxon>ecological metagenomes</taxon>
    </lineage>
</organism>
<protein>
    <submittedName>
        <fullName evidence="2">Caffeyl-CoA reductase-Etf complex subunit CarD</fullName>
        <ecNumber evidence="2">1.3.1.108</ecNumber>
    </submittedName>
</protein>